<feature type="domain" description="Uracil-DNA glycosylase-like" evidence="7">
    <location>
        <begin position="114"/>
        <end position="264"/>
    </location>
</feature>
<dbReference type="GO" id="GO:0004844">
    <property type="term" value="F:uracil DNA N-glycosylase activity"/>
    <property type="evidence" value="ECO:0007669"/>
    <property type="project" value="UniProtKB-EC"/>
</dbReference>
<protein>
    <recommendedName>
        <fullName evidence="2">uracil-DNA glycosylase</fullName>
        <ecNumber evidence="2">3.2.2.27</ecNumber>
    </recommendedName>
</protein>
<accession>A0A8F6TZJ3</accession>
<dbReference type="Pfam" id="PF03167">
    <property type="entry name" value="UDG"/>
    <property type="match status" value="1"/>
</dbReference>
<dbReference type="RefSeq" id="WP_219004995.1">
    <property type="nucleotide sequence ID" value="NZ_CP079194.1"/>
</dbReference>
<dbReference type="NCBIfam" id="TIGR00758">
    <property type="entry name" value="UDG_fam4"/>
    <property type="match status" value="1"/>
</dbReference>
<dbReference type="InterPro" id="IPR005122">
    <property type="entry name" value="Uracil-DNA_glycosylase-like"/>
</dbReference>
<dbReference type="GO" id="GO:0006281">
    <property type="term" value="P:DNA repair"/>
    <property type="evidence" value="ECO:0007669"/>
    <property type="project" value="UniProtKB-KW"/>
</dbReference>
<dbReference type="PANTHER" id="PTHR33693:SF1">
    <property type="entry name" value="TYPE-4 URACIL-DNA GLYCOSYLASE"/>
    <property type="match status" value="1"/>
</dbReference>
<evidence type="ECO:0000256" key="1">
    <source>
        <dbReference type="ARBA" id="ARBA00001400"/>
    </source>
</evidence>
<evidence type="ECO:0000256" key="6">
    <source>
        <dbReference type="SAM" id="MobiDB-lite"/>
    </source>
</evidence>
<comment type="catalytic activity">
    <reaction evidence="1">
        <text>Hydrolyzes single-stranded DNA or mismatched double-stranded DNA and polynucleotides, releasing free uracil.</text>
        <dbReference type="EC" id="3.2.2.27"/>
    </reaction>
</comment>
<keyword evidence="9" id="KW-1185">Reference proteome</keyword>
<evidence type="ECO:0000256" key="5">
    <source>
        <dbReference type="ARBA" id="ARBA00023204"/>
    </source>
</evidence>
<feature type="region of interest" description="Disordered" evidence="6">
    <location>
        <begin position="36"/>
        <end position="69"/>
    </location>
</feature>
<dbReference type="EC" id="3.2.2.27" evidence="2"/>
<evidence type="ECO:0000313" key="8">
    <source>
        <dbReference type="EMBL" id="QXT41338.1"/>
    </source>
</evidence>
<evidence type="ECO:0000259" key="7">
    <source>
        <dbReference type="SMART" id="SM00986"/>
    </source>
</evidence>
<keyword evidence="3" id="KW-0227">DNA damage</keyword>
<proteinExistence type="predicted"/>
<dbReference type="CDD" id="cd10030">
    <property type="entry name" value="UDG-F4_TTUDGA_SPO1dp_like"/>
    <property type="match status" value="1"/>
</dbReference>
<dbReference type="PANTHER" id="PTHR33693">
    <property type="entry name" value="TYPE-5 URACIL-DNA GLYCOSYLASE"/>
    <property type="match status" value="1"/>
</dbReference>
<evidence type="ECO:0000256" key="4">
    <source>
        <dbReference type="ARBA" id="ARBA00022801"/>
    </source>
</evidence>
<gene>
    <name evidence="8" type="ORF">KYE46_03580</name>
</gene>
<evidence type="ECO:0000256" key="3">
    <source>
        <dbReference type="ARBA" id="ARBA00022763"/>
    </source>
</evidence>
<dbReference type="KEGG" id="gce:KYE46_03580"/>
<organism evidence="8 9">
    <name type="scientific">Gymnodinialimonas ceratoperidinii</name>
    <dbReference type="NCBI Taxonomy" id="2856823"/>
    <lineage>
        <taxon>Bacteria</taxon>
        <taxon>Pseudomonadati</taxon>
        <taxon>Pseudomonadota</taxon>
        <taxon>Alphaproteobacteria</taxon>
        <taxon>Rhodobacterales</taxon>
        <taxon>Paracoccaceae</taxon>
        <taxon>Gymnodinialimonas</taxon>
    </lineage>
</organism>
<sequence length="271" mass="29289">MDGWSYWDTLAALEWQVELGADEAMLDAPLDRFSLPNPVKMPKPEPAKPVGQPGRGASSAPSTPAPLRPAAPEIDAVAIARQLAGSAETLKALREAMALFDHCQLKRGARNLVFADGAPSARVMVVGEAPDRDEDRAGTPFVGPVGQMLDRMFAAIGLDRAAEGAAGLYLTNVLPWRPPQNRDPRPDELAMMAPFLLRHIDLVDPDIVVLMGNHPCAGLLGRQGIKRMRGTWEAVGGREAMPMCHPAHLLRNPEAKREAWADLLAIKARLA</sequence>
<dbReference type="Proteomes" id="UP000825009">
    <property type="component" value="Chromosome"/>
</dbReference>
<keyword evidence="4" id="KW-0378">Hydrolase</keyword>
<dbReference type="InterPro" id="IPR005273">
    <property type="entry name" value="Ura-DNA_glyco_family4"/>
</dbReference>
<dbReference type="SMART" id="SM00987">
    <property type="entry name" value="UreE_C"/>
    <property type="match status" value="1"/>
</dbReference>
<evidence type="ECO:0000256" key="2">
    <source>
        <dbReference type="ARBA" id="ARBA00012030"/>
    </source>
</evidence>
<dbReference type="EMBL" id="CP079194">
    <property type="protein sequence ID" value="QXT41338.1"/>
    <property type="molecule type" value="Genomic_DNA"/>
</dbReference>
<reference evidence="8 9" key="1">
    <citation type="submission" date="2021-07" db="EMBL/GenBank/DDBJ databases">
        <title>A novel Jannaschia species isolated from marine dinoflagellate Ceratoperidinium margalefii.</title>
        <authorList>
            <person name="Jiang Y."/>
            <person name="Li Z."/>
        </authorList>
    </citation>
    <scope>NUCLEOTIDE SEQUENCE [LARGE SCALE GENOMIC DNA]</scope>
    <source>
        <strain evidence="8 9">J12C1-MA-4</strain>
    </source>
</reference>
<dbReference type="AlphaFoldDB" id="A0A8F6TZJ3"/>
<keyword evidence="5" id="KW-0234">DNA repair</keyword>
<dbReference type="InterPro" id="IPR051536">
    <property type="entry name" value="UDG_Type-4/5"/>
</dbReference>
<name>A0A8F6TZJ3_9RHOB</name>
<evidence type="ECO:0000313" key="9">
    <source>
        <dbReference type="Proteomes" id="UP000825009"/>
    </source>
</evidence>
<dbReference type="SMART" id="SM00986">
    <property type="entry name" value="UDG"/>
    <property type="match status" value="1"/>
</dbReference>